<feature type="compositionally biased region" description="Basic and acidic residues" evidence="1">
    <location>
        <begin position="118"/>
        <end position="135"/>
    </location>
</feature>
<evidence type="ECO:0000313" key="5">
    <source>
        <dbReference type="Proteomes" id="UP001310594"/>
    </source>
</evidence>
<feature type="compositionally biased region" description="Polar residues" evidence="1">
    <location>
        <begin position="31"/>
        <end position="49"/>
    </location>
</feature>
<evidence type="ECO:0000259" key="3">
    <source>
        <dbReference type="SMART" id="SM01042"/>
    </source>
</evidence>
<gene>
    <name evidence="4" type="ORF">LTR97_010733</name>
</gene>
<feature type="compositionally biased region" description="Low complexity" evidence="1">
    <location>
        <begin position="451"/>
        <end position="460"/>
    </location>
</feature>
<proteinExistence type="predicted"/>
<dbReference type="PANTHER" id="PTHR28136">
    <property type="entry name" value="NUCLEUS EXPORT PROTEIN BRR6"/>
    <property type="match status" value="1"/>
</dbReference>
<keyword evidence="2" id="KW-0472">Membrane</keyword>
<feature type="compositionally biased region" description="Acidic residues" evidence="1">
    <location>
        <begin position="195"/>
        <end position="204"/>
    </location>
</feature>
<feature type="compositionally biased region" description="Basic and acidic residues" evidence="1">
    <location>
        <begin position="184"/>
        <end position="194"/>
    </location>
</feature>
<dbReference type="Proteomes" id="UP001310594">
    <property type="component" value="Unassembled WGS sequence"/>
</dbReference>
<dbReference type="PANTHER" id="PTHR28136:SF1">
    <property type="entry name" value="NUCLEUS EXPORT PROTEIN BRL1"/>
    <property type="match status" value="1"/>
</dbReference>
<dbReference type="SMART" id="SM01042">
    <property type="entry name" value="Brr6_like_C_C"/>
    <property type="match status" value="1"/>
</dbReference>
<accession>A0AAN7VN62</accession>
<evidence type="ECO:0000256" key="1">
    <source>
        <dbReference type="SAM" id="MobiDB-lite"/>
    </source>
</evidence>
<dbReference type="AlphaFoldDB" id="A0AAN7VN62"/>
<feature type="compositionally biased region" description="Polar residues" evidence="1">
    <location>
        <begin position="237"/>
        <end position="246"/>
    </location>
</feature>
<feature type="region of interest" description="Disordered" evidence="1">
    <location>
        <begin position="418"/>
        <end position="520"/>
    </location>
</feature>
<protein>
    <recommendedName>
        <fullName evidence="3">Brl1/Brr6 domain-containing protein</fullName>
    </recommendedName>
</protein>
<name>A0AAN7VN62_9PEZI</name>
<feature type="transmembrane region" description="Helical" evidence="2">
    <location>
        <begin position="277"/>
        <end position="299"/>
    </location>
</feature>
<dbReference type="InterPro" id="IPR018767">
    <property type="entry name" value="Brl1/Brr6_dom"/>
</dbReference>
<feature type="domain" description="Brl1/Brr6" evidence="3">
    <location>
        <begin position="275"/>
        <end position="408"/>
    </location>
</feature>
<feature type="compositionally biased region" description="Basic residues" evidence="1">
    <location>
        <begin position="226"/>
        <end position="236"/>
    </location>
</feature>
<feature type="compositionally biased region" description="Basic and acidic residues" evidence="1">
    <location>
        <begin position="509"/>
        <end position="520"/>
    </location>
</feature>
<dbReference type="GO" id="GO:0055088">
    <property type="term" value="P:lipid homeostasis"/>
    <property type="evidence" value="ECO:0007669"/>
    <property type="project" value="InterPro"/>
</dbReference>
<dbReference type="GO" id="GO:0006998">
    <property type="term" value="P:nuclear envelope organization"/>
    <property type="evidence" value="ECO:0007669"/>
    <property type="project" value="InterPro"/>
</dbReference>
<dbReference type="GO" id="GO:0031965">
    <property type="term" value="C:nuclear membrane"/>
    <property type="evidence" value="ECO:0007669"/>
    <property type="project" value="InterPro"/>
</dbReference>
<dbReference type="Pfam" id="PF10104">
    <property type="entry name" value="Brr6_like_C_C"/>
    <property type="match status" value="1"/>
</dbReference>
<keyword evidence="2" id="KW-1133">Transmembrane helix</keyword>
<feature type="compositionally biased region" description="Basic residues" evidence="1">
    <location>
        <begin position="164"/>
        <end position="176"/>
    </location>
</feature>
<sequence>MDFQFDNRTGPIDAQSAFARVGQTTTKKRSYSTYDSPSPTKSITYTSPNKPLPPRPVFNALFSTPRMSKDRDNWGDDSSAGETPRSPELPVADSPADTPDYAQRTEVRRLEFVGGLLPHERAPTGEKSGGGRRESWFSTQLGRARGRWGSPGGRSTGEMVGVEKRKKKAVVGRRKGGATAMRGKGVEKRRRDEDSYSDSEAEEQHEDHDNGERTATNHNDNERRVGSPRKSSRNTHHQQTNTSAQPPSSPPEVKQHWMKTLYTFLESHPTIPHILTFYAQLAFNCFLLALLTYVIYTIYSTFAHDIALASQAATTEILAEMAVCAREYTTNKCGPGTRVPAMEQVCEGWHRCMSRDARQVGRAGVGARTFAEVFNSFVEAISWKTMAFTFLIVFGVFGGGNFAFGLFRRSDSINSWGGSGGHGGGGQHGGGHGGMGSGGQGGGQTMGGWHGHPQQQWQGGYAPPTPQRQFSGGQVHDGGQQFYNGGTPWLRAMGGEGMEPQASQGAVVEGRDSPAKRIGW</sequence>
<comment type="caution">
    <text evidence="4">The sequence shown here is derived from an EMBL/GenBank/DDBJ whole genome shotgun (WGS) entry which is preliminary data.</text>
</comment>
<feature type="region of interest" description="Disordered" evidence="1">
    <location>
        <begin position="1"/>
        <end position="253"/>
    </location>
</feature>
<feature type="transmembrane region" description="Helical" evidence="2">
    <location>
        <begin position="386"/>
        <end position="407"/>
    </location>
</feature>
<organism evidence="4 5">
    <name type="scientific">Elasticomyces elasticus</name>
    <dbReference type="NCBI Taxonomy" id="574655"/>
    <lineage>
        <taxon>Eukaryota</taxon>
        <taxon>Fungi</taxon>
        <taxon>Dikarya</taxon>
        <taxon>Ascomycota</taxon>
        <taxon>Pezizomycotina</taxon>
        <taxon>Dothideomycetes</taxon>
        <taxon>Dothideomycetidae</taxon>
        <taxon>Mycosphaerellales</taxon>
        <taxon>Teratosphaeriaceae</taxon>
        <taxon>Elasticomyces</taxon>
    </lineage>
</organism>
<dbReference type="InterPro" id="IPR040202">
    <property type="entry name" value="Brl1/Brr6"/>
</dbReference>
<reference evidence="4" key="1">
    <citation type="submission" date="2023-08" db="EMBL/GenBank/DDBJ databases">
        <title>Black Yeasts Isolated from many extreme environments.</title>
        <authorList>
            <person name="Coleine C."/>
            <person name="Stajich J.E."/>
            <person name="Selbmann L."/>
        </authorList>
    </citation>
    <scope>NUCLEOTIDE SEQUENCE</scope>
    <source>
        <strain evidence="4">CCFEE 5810</strain>
    </source>
</reference>
<evidence type="ECO:0000313" key="4">
    <source>
        <dbReference type="EMBL" id="KAK5692425.1"/>
    </source>
</evidence>
<keyword evidence="2" id="KW-0812">Transmembrane</keyword>
<dbReference type="EMBL" id="JAVRQU010000019">
    <property type="protein sequence ID" value="KAK5692425.1"/>
    <property type="molecule type" value="Genomic_DNA"/>
</dbReference>
<evidence type="ECO:0000256" key="2">
    <source>
        <dbReference type="SAM" id="Phobius"/>
    </source>
</evidence>
<feature type="compositionally biased region" description="Gly residues" evidence="1">
    <location>
        <begin position="418"/>
        <end position="450"/>
    </location>
</feature>